<feature type="transmembrane region" description="Helical" evidence="1">
    <location>
        <begin position="52"/>
        <end position="75"/>
    </location>
</feature>
<dbReference type="EnsemblPlants" id="PGSC0003DMT400097514">
    <property type="protein sequence ID" value="PGSC0003DMT400097514"/>
    <property type="gene ID" value="PGSC0003DMG400047085"/>
</dbReference>
<organism evidence="2 3">
    <name type="scientific">Solanum tuberosum</name>
    <name type="common">Potato</name>
    <dbReference type="NCBI Taxonomy" id="4113"/>
    <lineage>
        <taxon>Eukaryota</taxon>
        <taxon>Viridiplantae</taxon>
        <taxon>Streptophyta</taxon>
        <taxon>Embryophyta</taxon>
        <taxon>Tracheophyta</taxon>
        <taxon>Spermatophyta</taxon>
        <taxon>Magnoliopsida</taxon>
        <taxon>eudicotyledons</taxon>
        <taxon>Gunneridae</taxon>
        <taxon>Pentapetalae</taxon>
        <taxon>asterids</taxon>
        <taxon>lamiids</taxon>
        <taxon>Solanales</taxon>
        <taxon>Solanaceae</taxon>
        <taxon>Solanoideae</taxon>
        <taxon>Solaneae</taxon>
        <taxon>Solanum</taxon>
    </lineage>
</organism>
<protein>
    <submittedName>
        <fullName evidence="2">Uncharacterized protein</fullName>
    </submittedName>
</protein>
<dbReference type="Gramene" id="PGSC0003DMT400097514">
    <property type="protein sequence ID" value="PGSC0003DMT400097514"/>
    <property type="gene ID" value="PGSC0003DMG400047085"/>
</dbReference>
<evidence type="ECO:0000313" key="3">
    <source>
        <dbReference type="Proteomes" id="UP000011115"/>
    </source>
</evidence>
<keyword evidence="3" id="KW-1185">Reference proteome</keyword>
<evidence type="ECO:0000313" key="2">
    <source>
        <dbReference type="EnsemblPlants" id="PGSC0003DMT400097514"/>
    </source>
</evidence>
<proteinExistence type="predicted"/>
<reference evidence="2" key="2">
    <citation type="submission" date="2015-06" db="UniProtKB">
        <authorList>
            <consortium name="EnsemblPlants"/>
        </authorList>
    </citation>
    <scope>IDENTIFICATION</scope>
    <source>
        <strain evidence="2">DM1-3 516 R44</strain>
    </source>
</reference>
<evidence type="ECO:0000256" key="1">
    <source>
        <dbReference type="SAM" id="Phobius"/>
    </source>
</evidence>
<keyword evidence="1" id="KW-1133">Transmembrane helix</keyword>
<keyword evidence="1" id="KW-0472">Membrane</keyword>
<keyword evidence="1" id="KW-0812">Transmembrane</keyword>
<dbReference type="AlphaFoldDB" id="M1E0T1"/>
<name>M1E0T1_SOLTU</name>
<accession>M1E0T1</accession>
<dbReference type="InParanoid" id="M1E0T1"/>
<dbReference type="Proteomes" id="UP000011115">
    <property type="component" value="Unassembled WGS sequence"/>
</dbReference>
<reference evidence="3" key="1">
    <citation type="journal article" date="2011" name="Nature">
        <title>Genome sequence and analysis of the tuber crop potato.</title>
        <authorList>
            <consortium name="The Potato Genome Sequencing Consortium"/>
        </authorList>
    </citation>
    <scope>NUCLEOTIDE SEQUENCE [LARGE SCALE GENOMIC DNA]</scope>
    <source>
        <strain evidence="3">cv. DM1-3 516 R44</strain>
    </source>
</reference>
<dbReference type="HOGENOM" id="CLU_1672370_0_0_1"/>
<feature type="transmembrane region" description="Helical" evidence="1">
    <location>
        <begin position="21"/>
        <end position="46"/>
    </location>
</feature>
<sequence length="158" mass="17839">MICSHGLCRLRLTPTMNDYELWLLKNALLSVGGGMGLHPCIAQVGFESSHGVFLYVIIFYEMNMLMMMLLSFLVYEYEQRMKSRMVSRSTFEDECSQEGDNVTPRNLVIKLEPKCEDVEGQGPKELGGSHGKGAKAAKMCLATAHHHHEGLHDPWWPP</sequence>
<dbReference type="PaxDb" id="4113-PGSC0003DMT400097514"/>